<dbReference type="RefSeq" id="WP_007313248.1">
    <property type="nucleotide sequence ID" value="NZ_AESD01000863.1"/>
</dbReference>
<dbReference type="PATRIC" id="fig|423471.3.peg.5143"/>
<name>G5JDL5_CROWT</name>
<evidence type="ECO:0000313" key="2">
    <source>
        <dbReference type="EMBL" id="EHJ09721.1"/>
    </source>
</evidence>
<dbReference type="EMBL" id="AESD01000863">
    <property type="protein sequence ID" value="EHJ09721.1"/>
    <property type="molecule type" value="Genomic_DNA"/>
</dbReference>
<feature type="compositionally biased region" description="Acidic residues" evidence="1">
    <location>
        <begin position="153"/>
        <end position="162"/>
    </location>
</feature>
<feature type="compositionally biased region" description="Basic and acidic residues" evidence="1">
    <location>
        <begin position="163"/>
        <end position="173"/>
    </location>
</feature>
<dbReference type="AlphaFoldDB" id="G5JDL5"/>
<comment type="caution">
    <text evidence="2">The sequence shown here is derived from an EMBL/GenBank/DDBJ whole genome shotgun (WGS) entry which is preliminary data.</text>
</comment>
<evidence type="ECO:0008006" key="4">
    <source>
        <dbReference type="Google" id="ProtNLM"/>
    </source>
</evidence>
<dbReference type="GeneID" id="88768811"/>
<dbReference type="SUPFAM" id="SSF46565">
    <property type="entry name" value="Chaperone J-domain"/>
    <property type="match status" value="1"/>
</dbReference>
<dbReference type="Proteomes" id="UP000003477">
    <property type="component" value="Unassembled WGS sequence"/>
</dbReference>
<reference evidence="2 3" key="1">
    <citation type="journal article" date="2011" name="Front. Microbiol.">
        <title>Two Strains of Crocosphaera watsonii with Highly Conserved Genomes are Distinguished by Strain-Specific Features.</title>
        <authorList>
            <person name="Bench S.R."/>
            <person name="Ilikchyan I.N."/>
            <person name="Tripp H.J."/>
            <person name="Zehr J.P."/>
        </authorList>
    </citation>
    <scope>NUCLEOTIDE SEQUENCE [LARGE SCALE GENOMIC DNA]</scope>
    <source>
        <strain evidence="2 3">WH 0003</strain>
    </source>
</reference>
<organism evidence="2 3">
    <name type="scientific">Crocosphaera watsonii WH 0003</name>
    <dbReference type="NCBI Taxonomy" id="423471"/>
    <lineage>
        <taxon>Bacteria</taxon>
        <taxon>Bacillati</taxon>
        <taxon>Cyanobacteriota</taxon>
        <taxon>Cyanophyceae</taxon>
        <taxon>Oscillatoriophycideae</taxon>
        <taxon>Chroococcales</taxon>
        <taxon>Aphanothecaceae</taxon>
        <taxon>Crocosphaera</taxon>
    </lineage>
</organism>
<evidence type="ECO:0000256" key="1">
    <source>
        <dbReference type="SAM" id="MobiDB-lite"/>
    </source>
</evidence>
<sequence length="331" mass="39657">MEQFPQRSDSTESLGLSSFHERRRCLEEEHQWLLKQIKRKRTELKNFLDQMRSIGMEIFRRVSPIQQQIQELDREIHELFSEILTKRKLGKKSKEDIVGVYHSLQLMGVISPQSEELKEDDEQWQEDFGDVFSDEQEFKSAKKNNQKKADYTEKEDEDNDFDQGDKKSNKSGEMRKTFLKLASLFHPDKASEPETQIYHNEVMKEVNRAYEEGDIVRLLEIEKQHHLQQEIDLNNTSKSEIERICLMREKDNELLRTQYENLKKELRMVRRTPEGTMVKEYRACQKRGVDGMAELTKELETKVKPIESIRDFVRDFRDKKNYYIRLSERPR</sequence>
<dbReference type="Gene3D" id="1.10.287.110">
    <property type="entry name" value="DnaJ domain"/>
    <property type="match status" value="1"/>
</dbReference>
<accession>G5JDL5</accession>
<feature type="region of interest" description="Disordered" evidence="1">
    <location>
        <begin position="135"/>
        <end position="173"/>
    </location>
</feature>
<dbReference type="InterPro" id="IPR036869">
    <property type="entry name" value="J_dom_sf"/>
</dbReference>
<protein>
    <recommendedName>
        <fullName evidence="4">J domain-containing protein</fullName>
    </recommendedName>
</protein>
<proteinExistence type="predicted"/>
<evidence type="ECO:0000313" key="3">
    <source>
        <dbReference type="Proteomes" id="UP000003477"/>
    </source>
</evidence>
<gene>
    <name evidence="2" type="ORF">CWATWH0003_5507</name>
</gene>